<evidence type="ECO:0000256" key="2">
    <source>
        <dbReference type="ARBA" id="ARBA00022516"/>
    </source>
</evidence>
<dbReference type="InterPro" id="IPR004843">
    <property type="entry name" value="Calcineurin-like_PHP"/>
</dbReference>
<evidence type="ECO:0000313" key="12">
    <source>
        <dbReference type="EMBL" id="ABE55780.1"/>
    </source>
</evidence>
<keyword evidence="4 10" id="KW-0441">Lipid A biosynthesis</keyword>
<dbReference type="Proteomes" id="UP000001982">
    <property type="component" value="Chromosome"/>
</dbReference>
<feature type="binding site" evidence="10">
    <location>
        <position position="20"/>
    </location>
    <ligand>
        <name>Mn(2+)</name>
        <dbReference type="ChEBI" id="CHEBI:29035"/>
        <label>1</label>
    </ligand>
</feature>
<evidence type="ECO:0000256" key="9">
    <source>
        <dbReference type="ARBA" id="ARBA00023211"/>
    </source>
</evidence>
<keyword evidence="5 10" id="KW-0479">Metal-binding</keyword>
<dbReference type="NCBIfam" id="TIGR01854">
    <property type="entry name" value="lipid_A_lpxH"/>
    <property type="match status" value="1"/>
</dbReference>
<evidence type="ECO:0000256" key="4">
    <source>
        <dbReference type="ARBA" id="ARBA00022556"/>
    </source>
</evidence>
<evidence type="ECO:0000313" key="13">
    <source>
        <dbReference type="Proteomes" id="UP000001982"/>
    </source>
</evidence>
<sequence length="246" mass="28090">MTQAIATRIEQHTVFVGDLHLSADRPDISQAFLAFLSHGLDNVEALYVLGDLFEVWMGDDIAEPFSLEIARALQQVSQRMPVYFTQGNRDFLVGKDFCQRAGMTPLADVHCTTLYGIQTVILHGDSLCTLDEAYQKFRRFRSIKLVRWLYTQLPQSQRLKIAQNIRNKSKKDNQYKSTEIMDVEPQAVDALLEQTHSTRMIHGHTHRPAIHQLANNRQRLVVGDWYDQGSILRIGPSLCELNSLPL</sequence>
<dbReference type="AlphaFoldDB" id="Q12L96"/>
<dbReference type="GO" id="GO:0009245">
    <property type="term" value="P:lipid A biosynthetic process"/>
    <property type="evidence" value="ECO:0007669"/>
    <property type="project" value="UniProtKB-UniRule"/>
</dbReference>
<dbReference type="HOGENOM" id="CLU_074586_0_0_6"/>
<dbReference type="HAMAP" id="MF_00575">
    <property type="entry name" value="LpxH"/>
    <property type="match status" value="1"/>
</dbReference>
<keyword evidence="6 10" id="KW-0378">Hydrolase</keyword>
<accession>Q12L96</accession>
<dbReference type="UniPathway" id="UPA00359">
    <property type="reaction ID" value="UER00480"/>
</dbReference>
<dbReference type="InterPro" id="IPR010138">
    <property type="entry name" value="UDP-diacylglucosamine_Hdrlase"/>
</dbReference>
<dbReference type="PANTHER" id="PTHR34990:SF1">
    <property type="entry name" value="UDP-2,3-DIACYLGLUCOSAMINE HYDROLASE"/>
    <property type="match status" value="1"/>
</dbReference>
<dbReference type="OrthoDB" id="9783283at2"/>
<feature type="binding site" evidence="10">
    <location>
        <position position="206"/>
    </location>
    <ligand>
        <name>Mn(2+)</name>
        <dbReference type="ChEBI" id="CHEBI:29035"/>
        <label>1</label>
    </ligand>
</feature>
<evidence type="ECO:0000256" key="8">
    <source>
        <dbReference type="ARBA" id="ARBA00023136"/>
    </source>
</evidence>
<feature type="binding site" evidence="10">
    <location>
        <position position="51"/>
    </location>
    <ligand>
        <name>Mn(2+)</name>
        <dbReference type="ChEBI" id="CHEBI:29035"/>
        <label>1</label>
    </ligand>
</feature>
<evidence type="ECO:0000256" key="5">
    <source>
        <dbReference type="ARBA" id="ARBA00022723"/>
    </source>
</evidence>
<feature type="binding site" evidence="10">
    <location>
        <begin position="88"/>
        <end position="89"/>
    </location>
    <ligand>
        <name>substrate</name>
    </ligand>
</feature>
<evidence type="ECO:0000256" key="3">
    <source>
        <dbReference type="ARBA" id="ARBA00022519"/>
    </source>
</evidence>
<feature type="binding site" evidence="10">
    <location>
        <position position="18"/>
    </location>
    <ligand>
        <name>Mn(2+)</name>
        <dbReference type="ChEBI" id="CHEBI:29035"/>
        <label>1</label>
    </ligand>
</feature>
<dbReference type="GO" id="GO:0019897">
    <property type="term" value="C:extrinsic component of plasma membrane"/>
    <property type="evidence" value="ECO:0007669"/>
    <property type="project" value="UniProtKB-UniRule"/>
</dbReference>
<dbReference type="CDD" id="cd07398">
    <property type="entry name" value="MPP_YbbF-LpxH"/>
    <property type="match status" value="1"/>
</dbReference>
<dbReference type="GO" id="GO:0030145">
    <property type="term" value="F:manganese ion binding"/>
    <property type="evidence" value="ECO:0007669"/>
    <property type="project" value="UniProtKB-UniRule"/>
</dbReference>
<dbReference type="NCBIfam" id="NF003743">
    <property type="entry name" value="PRK05340.1"/>
    <property type="match status" value="1"/>
</dbReference>
<evidence type="ECO:0000256" key="6">
    <source>
        <dbReference type="ARBA" id="ARBA00022801"/>
    </source>
</evidence>
<dbReference type="STRING" id="318161.Sden_2500"/>
<feature type="binding site" evidence="10">
    <location>
        <position position="123"/>
    </location>
    <ligand>
        <name>Mn(2+)</name>
        <dbReference type="ChEBI" id="CHEBI:29035"/>
        <label>2</label>
    </ligand>
</feature>
<dbReference type="EC" id="3.6.1.54" evidence="10"/>
<dbReference type="RefSeq" id="WP_011496931.1">
    <property type="nucleotide sequence ID" value="NC_007954.1"/>
</dbReference>
<gene>
    <name evidence="10" type="primary">lpxH</name>
    <name evidence="12" type="ordered locus">Sden_2500</name>
</gene>
<dbReference type="SUPFAM" id="SSF56300">
    <property type="entry name" value="Metallo-dependent phosphatases"/>
    <property type="match status" value="1"/>
</dbReference>
<keyword evidence="1 10" id="KW-1003">Cell membrane</keyword>
<comment type="similarity">
    <text evidence="10">Belongs to the LpxH family.</text>
</comment>
<feature type="binding site" evidence="10">
    <location>
        <position position="51"/>
    </location>
    <ligand>
        <name>Mn(2+)</name>
        <dbReference type="ChEBI" id="CHEBI:29035"/>
        <label>2</label>
    </ligand>
</feature>
<name>Q12L96_SHEDO</name>
<dbReference type="GO" id="GO:0008758">
    <property type="term" value="F:UDP-2,3-diacylglucosamine hydrolase activity"/>
    <property type="evidence" value="ECO:0007669"/>
    <property type="project" value="UniProtKB-UniRule"/>
</dbReference>
<dbReference type="eggNOG" id="COG2908">
    <property type="taxonomic scope" value="Bacteria"/>
</dbReference>
<feature type="binding site" evidence="10">
    <location>
        <position position="131"/>
    </location>
    <ligand>
        <name>substrate</name>
    </ligand>
</feature>
<feature type="binding site" evidence="10">
    <location>
        <position position="204"/>
    </location>
    <ligand>
        <name>substrate</name>
    </ligand>
</feature>
<proteinExistence type="inferred from homology"/>
<reference evidence="12 13" key="1">
    <citation type="submission" date="2006-03" db="EMBL/GenBank/DDBJ databases">
        <title>Complete sequence of Shewanella denitrificans OS217.</title>
        <authorList>
            <consortium name="US DOE Joint Genome Institute"/>
            <person name="Copeland A."/>
            <person name="Lucas S."/>
            <person name="Lapidus A."/>
            <person name="Barry K."/>
            <person name="Detter J.C."/>
            <person name="Glavina del Rio T."/>
            <person name="Hammon N."/>
            <person name="Israni S."/>
            <person name="Dalin E."/>
            <person name="Tice H."/>
            <person name="Pitluck S."/>
            <person name="Brettin T."/>
            <person name="Bruce D."/>
            <person name="Han C."/>
            <person name="Tapia R."/>
            <person name="Gilna P."/>
            <person name="Kiss H."/>
            <person name="Schmutz J."/>
            <person name="Larimer F."/>
            <person name="Land M."/>
            <person name="Hauser L."/>
            <person name="Kyrpides N."/>
            <person name="Lykidis A."/>
            <person name="Richardson P."/>
        </authorList>
    </citation>
    <scope>NUCLEOTIDE SEQUENCE [LARGE SCALE GENOMIC DNA]</scope>
    <source>
        <strain evidence="13">OS217 / ATCC BAA-1090 / DSM 15013</strain>
    </source>
</reference>
<comment type="subcellular location">
    <subcellularLocation>
        <location evidence="10">Cell inner membrane</location>
        <topology evidence="10">Peripheral membrane protein</topology>
        <orientation evidence="10">Cytoplasmic side</orientation>
    </subcellularLocation>
</comment>
<dbReference type="PANTHER" id="PTHR34990">
    <property type="entry name" value="UDP-2,3-DIACYLGLUCOSAMINE HYDROLASE-RELATED"/>
    <property type="match status" value="1"/>
</dbReference>
<feature type="binding site" evidence="10">
    <location>
        <position position="169"/>
    </location>
    <ligand>
        <name>substrate</name>
    </ligand>
</feature>
<feature type="binding site" evidence="10">
    <location>
        <position position="173"/>
    </location>
    <ligand>
        <name>substrate</name>
    </ligand>
</feature>
<evidence type="ECO:0000259" key="11">
    <source>
        <dbReference type="Pfam" id="PF00149"/>
    </source>
</evidence>
<protein>
    <recommendedName>
        <fullName evidence="10">UDP-2,3-diacylglucosamine hydrolase</fullName>
        <ecNumber evidence="10">3.6.1.54</ecNumber>
    </recommendedName>
    <alternativeName>
        <fullName evidence="10">UDP-2,3-diacylglucosamine diphosphatase</fullName>
    </alternativeName>
</protein>
<keyword evidence="8 10" id="KW-0472">Membrane</keyword>
<keyword evidence="3 10" id="KW-0997">Cell inner membrane</keyword>
<keyword evidence="2 10" id="KW-0444">Lipid biosynthesis</keyword>
<comment type="pathway">
    <text evidence="10">Glycolipid biosynthesis; lipid IV(A) biosynthesis; lipid IV(A) from (3R)-3-hydroxytetradecanoyl-[acyl-carrier-protein] and UDP-N-acetyl-alpha-D-glucosamine: step 4/6.</text>
</comment>
<dbReference type="Gene3D" id="3.60.21.10">
    <property type="match status" value="1"/>
</dbReference>
<dbReference type="GO" id="GO:0005737">
    <property type="term" value="C:cytoplasm"/>
    <property type="evidence" value="ECO:0007669"/>
    <property type="project" value="InterPro"/>
</dbReference>
<dbReference type="KEGG" id="sdn:Sden_2500"/>
<evidence type="ECO:0000256" key="7">
    <source>
        <dbReference type="ARBA" id="ARBA00023098"/>
    </source>
</evidence>
<feature type="domain" description="Calcineurin-like phosphoesterase" evidence="11">
    <location>
        <begin position="14"/>
        <end position="208"/>
    </location>
</feature>
<comment type="cofactor">
    <cofactor evidence="10">
        <name>Mn(2+)</name>
        <dbReference type="ChEBI" id="CHEBI:29035"/>
    </cofactor>
    <text evidence="10">Binds 2 Mn(2+) ions per subunit in a binuclear metal center.</text>
</comment>
<comment type="function">
    <text evidence="10">Hydrolyzes the pyrophosphate bond of UDP-2,3-diacylglucosamine to yield 2,3-diacylglucosamine 1-phosphate (lipid X) and UMP by catalyzing the attack of water at the alpha-P atom. Involved in the biosynthesis of lipid A, a phosphorylated glycolipid that anchors the lipopolysaccharide to the outer membrane of the cell.</text>
</comment>
<feature type="binding site" evidence="10">
    <location>
        <position position="204"/>
    </location>
    <ligand>
        <name>Mn(2+)</name>
        <dbReference type="ChEBI" id="CHEBI:29035"/>
        <label>2</label>
    </ligand>
</feature>
<organism evidence="12 13">
    <name type="scientific">Shewanella denitrificans (strain OS217 / ATCC BAA-1090 / DSM 15013)</name>
    <dbReference type="NCBI Taxonomy" id="318161"/>
    <lineage>
        <taxon>Bacteria</taxon>
        <taxon>Pseudomonadati</taxon>
        <taxon>Pseudomonadota</taxon>
        <taxon>Gammaproteobacteria</taxon>
        <taxon>Alteromonadales</taxon>
        <taxon>Shewanellaceae</taxon>
        <taxon>Shewanella</taxon>
    </lineage>
</organism>
<feature type="binding site" evidence="10">
    <location>
        <position position="88"/>
    </location>
    <ligand>
        <name>Mn(2+)</name>
        <dbReference type="ChEBI" id="CHEBI:29035"/>
        <label>2</label>
    </ligand>
</feature>
<feature type="binding site" evidence="10">
    <location>
        <position position="176"/>
    </location>
    <ligand>
        <name>substrate</name>
    </ligand>
</feature>
<keyword evidence="9 10" id="KW-0464">Manganese</keyword>
<comment type="catalytic activity">
    <reaction evidence="10">
        <text>UDP-2-N,3-O-bis[(3R)-3-hydroxytetradecanoyl]-alpha-D-glucosamine + H2O = 2-N,3-O-bis[(3R)-3-hydroxytetradecanoyl]-alpha-D-glucosaminyl 1-phosphate + UMP + 2 H(+)</text>
        <dbReference type="Rhea" id="RHEA:25213"/>
        <dbReference type="ChEBI" id="CHEBI:15377"/>
        <dbReference type="ChEBI" id="CHEBI:15378"/>
        <dbReference type="ChEBI" id="CHEBI:57865"/>
        <dbReference type="ChEBI" id="CHEBI:57957"/>
        <dbReference type="ChEBI" id="CHEBI:78847"/>
        <dbReference type="EC" id="3.6.1.54"/>
    </reaction>
</comment>
<evidence type="ECO:0000256" key="1">
    <source>
        <dbReference type="ARBA" id="ARBA00022475"/>
    </source>
</evidence>
<dbReference type="InterPro" id="IPR043461">
    <property type="entry name" value="LpxH-like"/>
</dbReference>
<keyword evidence="13" id="KW-1185">Reference proteome</keyword>
<evidence type="ECO:0000256" key="10">
    <source>
        <dbReference type="HAMAP-Rule" id="MF_00575"/>
    </source>
</evidence>
<dbReference type="Pfam" id="PF00149">
    <property type="entry name" value="Metallophos"/>
    <property type="match status" value="1"/>
</dbReference>
<dbReference type="EMBL" id="CP000302">
    <property type="protein sequence ID" value="ABE55780.1"/>
    <property type="molecule type" value="Genomic_DNA"/>
</dbReference>
<dbReference type="InterPro" id="IPR029052">
    <property type="entry name" value="Metallo-depent_PP-like"/>
</dbReference>
<keyword evidence="7 10" id="KW-0443">Lipid metabolism</keyword>